<evidence type="ECO:0000313" key="3">
    <source>
        <dbReference type="Proteomes" id="UP001279734"/>
    </source>
</evidence>
<proteinExistence type="predicted"/>
<feature type="compositionally biased region" description="Basic residues" evidence="1">
    <location>
        <begin position="17"/>
        <end position="28"/>
    </location>
</feature>
<keyword evidence="3" id="KW-1185">Reference proteome</keyword>
<sequence>MQWMRRKKNAQNGGGQTKKRKNCKHSRGNRLDEKRWRKWQKPRLAPFSAHTCSASRAVSCSCPLVVWRNCCK</sequence>
<dbReference type="Proteomes" id="UP001279734">
    <property type="component" value="Unassembled WGS sequence"/>
</dbReference>
<feature type="region of interest" description="Disordered" evidence="1">
    <location>
        <begin position="1"/>
        <end position="32"/>
    </location>
</feature>
<evidence type="ECO:0000313" key="2">
    <source>
        <dbReference type="EMBL" id="GMH29432.1"/>
    </source>
</evidence>
<gene>
    <name evidence="2" type="ORF">Nepgr_031275</name>
</gene>
<reference evidence="2" key="1">
    <citation type="submission" date="2023-05" db="EMBL/GenBank/DDBJ databases">
        <title>Nepenthes gracilis genome sequencing.</title>
        <authorList>
            <person name="Fukushima K."/>
        </authorList>
    </citation>
    <scope>NUCLEOTIDE SEQUENCE</scope>
    <source>
        <strain evidence="2">SING2019-196</strain>
    </source>
</reference>
<comment type="caution">
    <text evidence="2">The sequence shown here is derived from an EMBL/GenBank/DDBJ whole genome shotgun (WGS) entry which is preliminary data.</text>
</comment>
<protein>
    <submittedName>
        <fullName evidence="2">Uncharacterized protein</fullName>
    </submittedName>
</protein>
<organism evidence="2 3">
    <name type="scientific">Nepenthes gracilis</name>
    <name type="common">Slender pitcher plant</name>
    <dbReference type="NCBI Taxonomy" id="150966"/>
    <lineage>
        <taxon>Eukaryota</taxon>
        <taxon>Viridiplantae</taxon>
        <taxon>Streptophyta</taxon>
        <taxon>Embryophyta</taxon>
        <taxon>Tracheophyta</taxon>
        <taxon>Spermatophyta</taxon>
        <taxon>Magnoliopsida</taxon>
        <taxon>eudicotyledons</taxon>
        <taxon>Gunneridae</taxon>
        <taxon>Pentapetalae</taxon>
        <taxon>Caryophyllales</taxon>
        <taxon>Nepenthaceae</taxon>
        <taxon>Nepenthes</taxon>
    </lineage>
</organism>
<evidence type="ECO:0000256" key="1">
    <source>
        <dbReference type="SAM" id="MobiDB-lite"/>
    </source>
</evidence>
<accession>A0AAD3TII6</accession>
<name>A0AAD3TII6_NEPGR</name>
<dbReference type="EMBL" id="BSYO01000036">
    <property type="protein sequence ID" value="GMH29432.1"/>
    <property type="molecule type" value="Genomic_DNA"/>
</dbReference>
<dbReference type="AlphaFoldDB" id="A0AAD3TII6"/>